<evidence type="ECO:0000313" key="3">
    <source>
        <dbReference type="Proteomes" id="UP000054632"/>
    </source>
</evidence>
<dbReference type="Proteomes" id="UP000054826">
    <property type="component" value="Unassembled WGS sequence"/>
</dbReference>
<sequence>MTKRTSGLSMPMPKAMVAQMTNTLPQIQSRCTLDLRLSAWPAWYGSALIPEIGTDKTADEQFRLGHVQLLFGVDENFGRGRGIGSEVVAPLGYAVGLVDHEPAQQSALVQVVEQFEQFRRRAQSFRSDVDELDRRRRLERQLRYGHISTQCQSWYLQLVQLVHLVFNERLQRRDDHGHAGVDHRRQLVAKTLASAGWHQNEAVIVEQNGIHCSKLLVPKTPEAEHSIQRSAGGRRMFEIAVLEIARVITNKASKFAMSTELRLAGTLCCLKRFFSYCAGCGRQNFTEIR</sequence>
<evidence type="ECO:0000313" key="1">
    <source>
        <dbReference type="EMBL" id="KRY66590.1"/>
    </source>
</evidence>
<gene>
    <name evidence="1" type="ORF">T4A_1359</name>
    <name evidence="2" type="ORF">T4C_4917</name>
</gene>
<dbReference type="EMBL" id="JYDR01000164">
    <property type="protein sequence ID" value="KRY66590.1"/>
    <property type="molecule type" value="Genomic_DNA"/>
</dbReference>
<protein>
    <submittedName>
        <fullName evidence="1">Uncharacterized protein</fullName>
    </submittedName>
</protein>
<reference evidence="3 4" key="1">
    <citation type="submission" date="2015-01" db="EMBL/GenBank/DDBJ databases">
        <title>Evolution of Trichinella species and genotypes.</title>
        <authorList>
            <person name="Korhonen P.K."/>
            <person name="Edoardo P."/>
            <person name="Giuseppe L.R."/>
            <person name="Gasser R.B."/>
        </authorList>
    </citation>
    <scope>NUCLEOTIDE SEQUENCE [LARGE SCALE GENOMIC DNA]</scope>
    <source>
        <strain evidence="1">ISS13</strain>
        <strain evidence="2">ISS176</strain>
    </source>
</reference>
<evidence type="ECO:0000313" key="2">
    <source>
        <dbReference type="EMBL" id="KRZ35951.1"/>
    </source>
</evidence>
<name>A0A0V1DY91_TRIPS</name>
<organism evidence="1 3">
    <name type="scientific">Trichinella pseudospiralis</name>
    <name type="common">Parasitic roundworm</name>
    <dbReference type="NCBI Taxonomy" id="6337"/>
    <lineage>
        <taxon>Eukaryota</taxon>
        <taxon>Metazoa</taxon>
        <taxon>Ecdysozoa</taxon>
        <taxon>Nematoda</taxon>
        <taxon>Enoplea</taxon>
        <taxon>Dorylaimia</taxon>
        <taxon>Trichinellida</taxon>
        <taxon>Trichinellidae</taxon>
        <taxon>Trichinella</taxon>
    </lineage>
</organism>
<evidence type="ECO:0000313" key="4">
    <source>
        <dbReference type="Proteomes" id="UP000054826"/>
    </source>
</evidence>
<dbReference type="Proteomes" id="UP000054632">
    <property type="component" value="Unassembled WGS sequence"/>
</dbReference>
<accession>A0A0V1DY91</accession>
<dbReference type="AlphaFoldDB" id="A0A0V1DY91"/>
<comment type="caution">
    <text evidence="1">The sequence shown here is derived from an EMBL/GenBank/DDBJ whole genome shotgun (WGS) entry which is preliminary data.</text>
</comment>
<dbReference type="EMBL" id="JYDV01000081">
    <property type="protein sequence ID" value="KRZ35951.1"/>
    <property type="molecule type" value="Genomic_DNA"/>
</dbReference>
<proteinExistence type="predicted"/>